<name>A0ACC2NHH9_9HYME</name>
<accession>A0ACC2NHH9</accession>
<sequence>MSLDQELQYLETTCANLDRDLDEGCARIGITREELRKQAEEMMLPGTSEVTPGTTAPATVPPPTQDIAPASSVTPDSSAPAIMAESPALTRRYNREKVVTPAARLPKAELSTKVKRTTRSTFAVDLQKLRGRKPTPARSVKFLEITEQPGWAKKMEELKRQSGRRTAAVKNVAQPSSAGRERPVHWRTGGKGHEKCLEIRHRTTNATAPPAHAVPAKPSLPAYKPVQPIAAQSPLVPACMLVITTPVMRMDTAPTSQQKTSPPPTQQNTRMKQINVCAAQTKLAINFQTQQYSHQTYTNPKYIHPPRLYNTGR</sequence>
<gene>
    <name evidence="1" type="ORF">QAD02_000961</name>
</gene>
<keyword evidence="2" id="KW-1185">Reference proteome</keyword>
<comment type="caution">
    <text evidence="1">The sequence shown here is derived from an EMBL/GenBank/DDBJ whole genome shotgun (WGS) entry which is preliminary data.</text>
</comment>
<organism evidence="1 2">
    <name type="scientific">Eretmocerus hayati</name>
    <dbReference type="NCBI Taxonomy" id="131215"/>
    <lineage>
        <taxon>Eukaryota</taxon>
        <taxon>Metazoa</taxon>
        <taxon>Ecdysozoa</taxon>
        <taxon>Arthropoda</taxon>
        <taxon>Hexapoda</taxon>
        <taxon>Insecta</taxon>
        <taxon>Pterygota</taxon>
        <taxon>Neoptera</taxon>
        <taxon>Endopterygota</taxon>
        <taxon>Hymenoptera</taxon>
        <taxon>Apocrita</taxon>
        <taxon>Proctotrupomorpha</taxon>
        <taxon>Chalcidoidea</taxon>
        <taxon>Aphelinidae</taxon>
        <taxon>Aphelininae</taxon>
        <taxon>Eretmocerus</taxon>
    </lineage>
</organism>
<evidence type="ECO:0000313" key="2">
    <source>
        <dbReference type="Proteomes" id="UP001239111"/>
    </source>
</evidence>
<dbReference type="EMBL" id="CM056743">
    <property type="protein sequence ID" value="KAJ8669702.1"/>
    <property type="molecule type" value="Genomic_DNA"/>
</dbReference>
<proteinExistence type="predicted"/>
<evidence type="ECO:0000313" key="1">
    <source>
        <dbReference type="EMBL" id="KAJ8669702.1"/>
    </source>
</evidence>
<reference evidence="1" key="1">
    <citation type="submission" date="2023-04" db="EMBL/GenBank/DDBJ databases">
        <title>A chromosome-level genome assembly of the parasitoid wasp Eretmocerus hayati.</title>
        <authorList>
            <person name="Zhong Y."/>
            <person name="Liu S."/>
            <person name="Liu Y."/>
        </authorList>
    </citation>
    <scope>NUCLEOTIDE SEQUENCE</scope>
    <source>
        <strain evidence="1">ZJU_SS_LIU_2023</strain>
    </source>
</reference>
<protein>
    <submittedName>
        <fullName evidence="1">Uncharacterized protein</fullName>
    </submittedName>
</protein>
<dbReference type="Proteomes" id="UP001239111">
    <property type="component" value="Chromosome 3"/>
</dbReference>